<dbReference type="InParanoid" id="T0Q287"/>
<dbReference type="EMBL" id="JH767208">
    <property type="protein sequence ID" value="EQC27470.1"/>
    <property type="molecule type" value="Genomic_DNA"/>
</dbReference>
<dbReference type="InterPro" id="IPR011989">
    <property type="entry name" value="ARM-like"/>
</dbReference>
<proteinExistence type="predicted"/>
<dbReference type="GO" id="GO:0019887">
    <property type="term" value="F:protein kinase regulator activity"/>
    <property type="evidence" value="ECO:0007669"/>
    <property type="project" value="TreeGrafter"/>
</dbReference>
<keyword evidence="1" id="KW-0677">Repeat</keyword>
<dbReference type="eggNOG" id="KOG1242">
    <property type="taxonomic scope" value="Eukaryota"/>
</dbReference>
<protein>
    <submittedName>
        <fullName evidence="2">Uncharacterized protein</fullName>
    </submittedName>
</protein>
<evidence type="ECO:0000313" key="2">
    <source>
        <dbReference type="EMBL" id="EQC27470.1"/>
    </source>
</evidence>
<dbReference type="OrthoDB" id="5148094at2759"/>
<dbReference type="STRING" id="1156394.T0Q287"/>
<dbReference type="AlphaFoldDB" id="T0Q287"/>
<accession>T0Q287</accession>
<gene>
    <name evidence="2" type="ORF">SDRG_14793</name>
</gene>
<dbReference type="GO" id="GO:0005829">
    <property type="term" value="C:cytosol"/>
    <property type="evidence" value="ECO:0007669"/>
    <property type="project" value="TreeGrafter"/>
</dbReference>
<organism evidence="2 3">
    <name type="scientific">Saprolegnia diclina (strain VS20)</name>
    <dbReference type="NCBI Taxonomy" id="1156394"/>
    <lineage>
        <taxon>Eukaryota</taxon>
        <taxon>Sar</taxon>
        <taxon>Stramenopiles</taxon>
        <taxon>Oomycota</taxon>
        <taxon>Saprolegniomycetes</taxon>
        <taxon>Saprolegniales</taxon>
        <taxon>Saprolegniaceae</taxon>
        <taxon>Saprolegnia</taxon>
    </lineage>
</organism>
<keyword evidence="3" id="KW-1185">Reference proteome</keyword>
<dbReference type="GO" id="GO:0006417">
    <property type="term" value="P:regulation of translation"/>
    <property type="evidence" value="ECO:0007669"/>
    <property type="project" value="TreeGrafter"/>
</dbReference>
<dbReference type="GO" id="GO:0034198">
    <property type="term" value="P:cellular response to amino acid starvation"/>
    <property type="evidence" value="ECO:0007669"/>
    <property type="project" value="TreeGrafter"/>
</dbReference>
<reference evidence="2 3" key="1">
    <citation type="submission" date="2012-04" db="EMBL/GenBank/DDBJ databases">
        <title>The Genome Sequence of Saprolegnia declina VS20.</title>
        <authorList>
            <consortium name="The Broad Institute Genome Sequencing Platform"/>
            <person name="Russ C."/>
            <person name="Nusbaum C."/>
            <person name="Tyler B."/>
            <person name="van West P."/>
            <person name="Dieguez-Uribeondo J."/>
            <person name="de Bruijn I."/>
            <person name="Tripathy S."/>
            <person name="Jiang R."/>
            <person name="Young S.K."/>
            <person name="Zeng Q."/>
            <person name="Gargeya S."/>
            <person name="Fitzgerald M."/>
            <person name="Haas B."/>
            <person name="Abouelleil A."/>
            <person name="Alvarado L."/>
            <person name="Arachchi H.M."/>
            <person name="Berlin A."/>
            <person name="Chapman S.B."/>
            <person name="Goldberg J."/>
            <person name="Griggs A."/>
            <person name="Gujja S."/>
            <person name="Hansen M."/>
            <person name="Howarth C."/>
            <person name="Imamovic A."/>
            <person name="Larimer J."/>
            <person name="McCowen C."/>
            <person name="Montmayeur A."/>
            <person name="Murphy C."/>
            <person name="Neiman D."/>
            <person name="Pearson M."/>
            <person name="Priest M."/>
            <person name="Roberts A."/>
            <person name="Saif S."/>
            <person name="Shea T."/>
            <person name="Sisk P."/>
            <person name="Sykes S."/>
            <person name="Wortman J."/>
            <person name="Nusbaum C."/>
            <person name="Birren B."/>
        </authorList>
    </citation>
    <scope>NUCLEOTIDE SEQUENCE [LARGE SCALE GENOMIC DNA]</scope>
    <source>
        <strain evidence="2 3">VS20</strain>
    </source>
</reference>
<dbReference type="Pfam" id="PF24987">
    <property type="entry name" value="HEAT_EF3_N"/>
    <property type="match status" value="1"/>
</dbReference>
<dbReference type="RefSeq" id="XP_008619170.1">
    <property type="nucleotide sequence ID" value="XM_008620948.1"/>
</dbReference>
<dbReference type="VEuPathDB" id="FungiDB:SDRG_14793"/>
<dbReference type="Gene3D" id="1.25.10.10">
    <property type="entry name" value="Leucine-rich Repeat Variant"/>
    <property type="match status" value="1"/>
</dbReference>
<sequence>MDAPQGPVRVDLAPSAAIPKDDEMVPSLTDVYLEPTSTPRARSRLGFLFEPFVTVILPIHLQSFACTSAALREAASGTFKVIMHNLSAHGVKLILPPILLSTTRRGDPNRKTTSKMEALQSMKFVHSIDAPSLALVMPVL</sequence>
<dbReference type="GeneID" id="19955520"/>
<dbReference type="PANTHER" id="PTHR23346">
    <property type="entry name" value="TRANSLATIONAL ACTIVATOR GCN1-RELATED"/>
    <property type="match status" value="1"/>
</dbReference>
<evidence type="ECO:0000256" key="1">
    <source>
        <dbReference type="ARBA" id="ARBA00022737"/>
    </source>
</evidence>
<dbReference type="PANTHER" id="PTHR23346:SF7">
    <property type="entry name" value="STALLED RIBOSOME SENSOR GCN1"/>
    <property type="match status" value="1"/>
</dbReference>
<dbReference type="Proteomes" id="UP000030762">
    <property type="component" value="Unassembled WGS sequence"/>
</dbReference>
<name>T0Q287_SAPDV</name>
<evidence type="ECO:0000313" key="3">
    <source>
        <dbReference type="Proteomes" id="UP000030762"/>
    </source>
</evidence>